<gene>
    <name evidence="6" type="ORF">E1J06_18000</name>
    <name evidence="5" type="ORF">F2Y51_20410</name>
    <name evidence="4" type="ORF">F2Y58_20680</name>
    <name evidence="3" type="ORF">F2Y61_15140</name>
</gene>
<keyword evidence="2" id="KW-0812">Transmembrane</keyword>
<evidence type="ECO:0000313" key="10">
    <source>
        <dbReference type="Proteomes" id="UP000481616"/>
    </source>
</evidence>
<keyword evidence="2" id="KW-0472">Membrane</keyword>
<feature type="region of interest" description="Disordered" evidence="1">
    <location>
        <begin position="1"/>
        <end position="20"/>
    </location>
</feature>
<evidence type="ECO:0000313" key="4">
    <source>
        <dbReference type="EMBL" id="KAA5393207.1"/>
    </source>
</evidence>
<name>A0A413GLB2_9BACT</name>
<evidence type="ECO:0000313" key="3">
    <source>
        <dbReference type="EMBL" id="KAA5381554.1"/>
    </source>
</evidence>
<dbReference type="EMBL" id="VVZA01000027">
    <property type="protein sequence ID" value="KAA5401954.1"/>
    <property type="molecule type" value="Genomic_DNA"/>
</dbReference>
<sequence>MNNTDTKRQMPKKTEATSNADADAADAGPFFSHTCVYIIMRYKSGISHQRLLPLKRCMPYYHLMRISRLMQAMLFRNFFNFLFSKSYHPLPVLPPVFLSFFLRLFSFRRFSSPHSASFIFLLYNRYTHVCEKKGPASAASASEVFYMTISNLYETHMRTGNG</sequence>
<dbReference type="Proteomes" id="UP000441162">
    <property type="component" value="Unassembled WGS sequence"/>
</dbReference>
<evidence type="ECO:0000256" key="1">
    <source>
        <dbReference type="SAM" id="MobiDB-lite"/>
    </source>
</evidence>
<evidence type="ECO:0000313" key="6">
    <source>
        <dbReference type="EMBL" id="TDB09122.1"/>
    </source>
</evidence>
<evidence type="ECO:0000313" key="7">
    <source>
        <dbReference type="Proteomes" id="UP000294834"/>
    </source>
</evidence>
<reference evidence="8 9" key="1">
    <citation type="journal article" date="2019" name="Nat. Med.">
        <title>A library of human gut bacterial isolates paired with longitudinal multiomics data enables mechanistic microbiome research.</title>
        <authorList>
            <person name="Poyet M."/>
            <person name="Groussin M."/>
            <person name="Gibbons S.M."/>
            <person name="Avila-Pacheco J."/>
            <person name="Jiang X."/>
            <person name="Kearney S.M."/>
            <person name="Perrotta A.R."/>
            <person name="Berdy B."/>
            <person name="Zhao S."/>
            <person name="Lieberman T.D."/>
            <person name="Swanson P.K."/>
            <person name="Smith M."/>
            <person name="Roesemann S."/>
            <person name="Alexander J.E."/>
            <person name="Rich S.A."/>
            <person name="Livny J."/>
            <person name="Vlamakis H."/>
            <person name="Clish C."/>
            <person name="Bullock K."/>
            <person name="Deik A."/>
            <person name="Scott J."/>
            <person name="Pierce K.A."/>
            <person name="Xavier R.J."/>
            <person name="Alm E.J."/>
        </authorList>
    </citation>
    <scope>NUCLEOTIDE SEQUENCE [LARGE SCALE GENOMIC DNA]</scope>
    <source>
        <strain evidence="4 10">BIOML-A1</strain>
        <strain evidence="5 9">BIOML-A4</strain>
        <strain evidence="3 8">BIOML-A5</strain>
    </source>
</reference>
<keyword evidence="2" id="KW-1133">Transmembrane helix</keyword>
<dbReference type="EMBL" id="VVYY01000026">
    <property type="protein sequence ID" value="KAA5393207.1"/>
    <property type="molecule type" value="Genomic_DNA"/>
</dbReference>
<dbReference type="EMBL" id="SLTX01000001">
    <property type="protein sequence ID" value="TDB09122.1"/>
    <property type="molecule type" value="Genomic_DNA"/>
</dbReference>
<dbReference type="Proteomes" id="UP000294834">
    <property type="component" value="Unassembled WGS sequence"/>
</dbReference>
<feature type="compositionally biased region" description="Basic and acidic residues" evidence="1">
    <location>
        <begin position="1"/>
        <end position="15"/>
    </location>
</feature>
<proteinExistence type="predicted"/>
<dbReference type="Proteomes" id="UP000481616">
    <property type="component" value="Unassembled WGS sequence"/>
</dbReference>
<evidence type="ECO:0000313" key="9">
    <source>
        <dbReference type="Proteomes" id="UP000441162"/>
    </source>
</evidence>
<dbReference type="Proteomes" id="UP000347681">
    <property type="component" value="Unassembled WGS sequence"/>
</dbReference>
<feature type="transmembrane region" description="Helical" evidence="2">
    <location>
        <begin position="89"/>
        <end position="105"/>
    </location>
</feature>
<evidence type="ECO:0000313" key="5">
    <source>
        <dbReference type="EMBL" id="KAA5401954.1"/>
    </source>
</evidence>
<accession>A0A413GLB2</accession>
<organism evidence="4 10">
    <name type="scientific">Phocaeicola dorei</name>
    <dbReference type="NCBI Taxonomy" id="357276"/>
    <lineage>
        <taxon>Bacteria</taxon>
        <taxon>Pseudomonadati</taxon>
        <taxon>Bacteroidota</taxon>
        <taxon>Bacteroidia</taxon>
        <taxon>Bacteroidales</taxon>
        <taxon>Bacteroidaceae</taxon>
        <taxon>Phocaeicola</taxon>
    </lineage>
</organism>
<dbReference type="EMBL" id="VVZB01000008">
    <property type="protein sequence ID" value="KAA5381554.1"/>
    <property type="molecule type" value="Genomic_DNA"/>
</dbReference>
<comment type="caution">
    <text evidence="4">The sequence shown here is derived from an EMBL/GenBank/DDBJ whole genome shotgun (WGS) entry which is preliminary data.</text>
</comment>
<evidence type="ECO:0000313" key="8">
    <source>
        <dbReference type="Proteomes" id="UP000347681"/>
    </source>
</evidence>
<protein>
    <submittedName>
        <fullName evidence="4">Uncharacterized protein</fullName>
    </submittedName>
</protein>
<reference evidence="6 7" key="2">
    <citation type="journal article" date="2019" name="Nat. Microbiol.">
        <title>Genomic variation and strain-specific functional adaptation in the human gut microbiome during early life.</title>
        <authorList>
            <person name="Vatanen T."/>
            <person name="Plichta D.R."/>
            <person name="Somani J."/>
            <person name="Munch P.C."/>
            <person name="Arthur T.D."/>
            <person name="Hall A.B."/>
            <person name="Rudolf S."/>
            <person name="Oakeley E.J."/>
            <person name="Ke X."/>
            <person name="Young R.A."/>
            <person name="Haiser H.J."/>
            <person name="Kolde R."/>
            <person name="Yassour M."/>
            <person name="Luopajarvi K."/>
            <person name="Siljander H."/>
            <person name="Virtanen S.M."/>
            <person name="Ilonen J."/>
            <person name="Uibo R."/>
            <person name="Tillmann V."/>
            <person name="Mokurov S."/>
            <person name="Dorshakova N."/>
            <person name="Porter J.A."/>
            <person name="McHardy A.C."/>
            <person name="Lahdesmaki H."/>
            <person name="Vlamakis H."/>
            <person name="Huttenhower C."/>
            <person name="Knip M."/>
            <person name="Xavier R.J."/>
        </authorList>
    </citation>
    <scope>NUCLEOTIDE SEQUENCE [LARGE SCALE GENOMIC DNA]</scope>
    <source>
        <strain evidence="6 7">RJX1052</strain>
    </source>
</reference>
<dbReference type="AlphaFoldDB" id="A0A413GLB2"/>
<evidence type="ECO:0000256" key="2">
    <source>
        <dbReference type="SAM" id="Phobius"/>
    </source>
</evidence>